<dbReference type="GO" id="GO:0005524">
    <property type="term" value="F:ATP binding"/>
    <property type="evidence" value="ECO:0007669"/>
    <property type="project" value="UniProtKB-KW"/>
</dbReference>
<dbReference type="CDD" id="cd17992">
    <property type="entry name" value="DEXHc_RecG"/>
    <property type="match status" value="1"/>
</dbReference>
<dbReference type="PROSITE" id="PS51194">
    <property type="entry name" value="HELICASE_CTER"/>
    <property type="match status" value="1"/>
</dbReference>
<dbReference type="Pfam" id="PF17191">
    <property type="entry name" value="RecG_wedge"/>
    <property type="match status" value="1"/>
</dbReference>
<dbReference type="InterPro" id="IPR047112">
    <property type="entry name" value="RecG/Mfd"/>
</dbReference>
<dbReference type="Proteomes" id="UP000433101">
    <property type="component" value="Unassembled WGS sequence"/>
</dbReference>
<dbReference type="Pfam" id="PF19833">
    <property type="entry name" value="RecG_dom3_C"/>
    <property type="match status" value="1"/>
</dbReference>
<dbReference type="GO" id="GO:0006281">
    <property type="term" value="P:DNA repair"/>
    <property type="evidence" value="ECO:0007669"/>
    <property type="project" value="UniProtKB-UniRule"/>
</dbReference>
<evidence type="ECO:0000259" key="17">
    <source>
        <dbReference type="PROSITE" id="PS51194"/>
    </source>
</evidence>
<dbReference type="EC" id="5.6.2.4" evidence="13 15"/>
<dbReference type="Pfam" id="PF00270">
    <property type="entry name" value="DEAD"/>
    <property type="match status" value="1"/>
</dbReference>
<keyword evidence="7 15" id="KW-0067">ATP-binding</keyword>
<dbReference type="CDD" id="cd04488">
    <property type="entry name" value="RecG_wedge_OBF"/>
    <property type="match status" value="1"/>
</dbReference>
<evidence type="ECO:0000256" key="2">
    <source>
        <dbReference type="ARBA" id="ARBA00017846"/>
    </source>
</evidence>
<evidence type="ECO:0000313" key="19">
    <source>
        <dbReference type="Proteomes" id="UP000433101"/>
    </source>
</evidence>
<keyword evidence="19" id="KW-1185">Reference proteome</keyword>
<evidence type="ECO:0000256" key="11">
    <source>
        <dbReference type="ARBA" id="ARBA00023235"/>
    </source>
</evidence>
<evidence type="ECO:0000256" key="15">
    <source>
        <dbReference type="RuleBase" id="RU363016"/>
    </source>
</evidence>
<dbReference type="InterPro" id="IPR027417">
    <property type="entry name" value="P-loop_NTPase"/>
</dbReference>
<dbReference type="NCBIfam" id="NF008168">
    <property type="entry name" value="PRK10917.2-2"/>
    <property type="match status" value="1"/>
</dbReference>
<dbReference type="SUPFAM" id="SSF50249">
    <property type="entry name" value="Nucleic acid-binding proteins"/>
    <property type="match status" value="1"/>
</dbReference>
<dbReference type="GO" id="GO:0003677">
    <property type="term" value="F:DNA binding"/>
    <property type="evidence" value="ECO:0007669"/>
    <property type="project" value="UniProtKB-KW"/>
</dbReference>
<feature type="domain" description="Helicase C-terminal" evidence="17">
    <location>
        <begin position="474"/>
        <end position="626"/>
    </location>
</feature>
<dbReference type="EMBL" id="WUMV01000009">
    <property type="protein sequence ID" value="MXN66977.1"/>
    <property type="molecule type" value="Genomic_DNA"/>
</dbReference>
<dbReference type="PANTHER" id="PTHR47964">
    <property type="entry name" value="ATP-DEPENDENT DNA HELICASE HOMOLOG RECG, CHLOROPLASTIC"/>
    <property type="match status" value="1"/>
</dbReference>
<dbReference type="InterPro" id="IPR033454">
    <property type="entry name" value="RecG_wedge"/>
</dbReference>
<dbReference type="NCBIfam" id="NF008164">
    <property type="entry name" value="PRK10917.1-2"/>
    <property type="match status" value="1"/>
</dbReference>
<feature type="domain" description="Helicase ATP-binding" evidence="16">
    <location>
        <begin position="287"/>
        <end position="448"/>
    </location>
</feature>
<comment type="catalytic activity">
    <reaction evidence="12 15">
        <text>Couples ATP hydrolysis with the unwinding of duplex DNA by translocating in the 3'-5' direction.</text>
        <dbReference type="EC" id="5.6.2.4"/>
    </reaction>
</comment>
<dbReference type="InterPro" id="IPR045562">
    <property type="entry name" value="RecG_dom3_C"/>
</dbReference>
<organism evidence="18 19">
    <name type="scientific">Stappia sediminis</name>
    <dbReference type="NCBI Taxonomy" id="2692190"/>
    <lineage>
        <taxon>Bacteria</taxon>
        <taxon>Pseudomonadati</taxon>
        <taxon>Pseudomonadota</taxon>
        <taxon>Alphaproteobacteria</taxon>
        <taxon>Hyphomicrobiales</taxon>
        <taxon>Stappiaceae</taxon>
        <taxon>Stappia</taxon>
    </lineage>
</organism>
<keyword evidence="8" id="KW-0238">DNA-binding</keyword>
<dbReference type="NCBIfam" id="TIGR00643">
    <property type="entry name" value="recG"/>
    <property type="match status" value="1"/>
</dbReference>
<dbReference type="PROSITE" id="PS51192">
    <property type="entry name" value="HELICASE_ATP_BIND_1"/>
    <property type="match status" value="1"/>
</dbReference>
<dbReference type="SMART" id="SM00490">
    <property type="entry name" value="HELICc"/>
    <property type="match status" value="1"/>
</dbReference>
<dbReference type="Pfam" id="PF00271">
    <property type="entry name" value="Helicase_C"/>
    <property type="match status" value="1"/>
</dbReference>
<evidence type="ECO:0000256" key="6">
    <source>
        <dbReference type="ARBA" id="ARBA00022806"/>
    </source>
</evidence>
<keyword evidence="10 15" id="KW-0234">DNA repair</keyword>
<name>A0A7X3S9L6_9HYPH</name>
<dbReference type="GO" id="GO:0016787">
    <property type="term" value="F:hydrolase activity"/>
    <property type="evidence" value="ECO:0007669"/>
    <property type="project" value="UniProtKB-KW"/>
</dbReference>
<evidence type="ECO:0000256" key="10">
    <source>
        <dbReference type="ARBA" id="ARBA00023204"/>
    </source>
</evidence>
<protein>
    <recommendedName>
        <fullName evidence="2 15">ATP-dependent DNA helicase RecG</fullName>
        <ecNumber evidence="13 15">5.6.2.4</ecNumber>
    </recommendedName>
</protein>
<dbReference type="GO" id="GO:0006310">
    <property type="term" value="P:DNA recombination"/>
    <property type="evidence" value="ECO:0007669"/>
    <property type="project" value="UniProtKB-UniRule"/>
</dbReference>
<evidence type="ECO:0000256" key="9">
    <source>
        <dbReference type="ARBA" id="ARBA00023172"/>
    </source>
</evidence>
<keyword evidence="6 15" id="KW-0347">Helicase</keyword>
<dbReference type="SMART" id="SM00487">
    <property type="entry name" value="DEXDc"/>
    <property type="match status" value="1"/>
</dbReference>
<dbReference type="Gene3D" id="3.40.50.300">
    <property type="entry name" value="P-loop containing nucleotide triphosphate hydrolases"/>
    <property type="match status" value="2"/>
</dbReference>
<evidence type="ECO:0000256" key="1">
    <source>
        <dbReference type="ARBA" id="ARBA00007504"/>
    </source>
</evidence>
<dbReference type="InterPro" id="IPR001650">
    <property type="entry name" value="Helicase_C-like"/>
</dbReference>
<comment type="similarity">
    <text evidence="1 15">Belongs to the helicase family. RecG subfamily.</text>
</comment>
<evidence type="ECO:0000256" key="7">
    <source>
        <dbReference type="ARBA" id="ARBA00022840"/>
    </source>
</evidence>
<keyword evidence="4 15" id="KW-0227">DNA damage</keyword>
<dbReference type="AlphaFoldDB" id="A0A7X3S9L6"/>
<keyword evidence="3 15" id="KW-0547">Nucleotide-binding</keyword>
<evidence type="ECO:0000256" key="4">
    <source>
        <dbReference type="ARBA" id="ARBA00022763"/>
    </source>
</evidence>
<dbReference type="InterPro" id="IPR011545">
    <property type="entry name" value="DEAD/DEAH_box_helicase_dom"/>
</dbReference>
<keyword evidence="11" id="KW-0413">Isomerase</keyword>
<dbReference type="RefSeq" id="WP_160777481.1">
    <property type="nucleotide sequence ID" value="NZ_WUMV01000009.1"/>
</dbReference>
<evidence type="ECO:0000256" key="8">
    <source>
        <dbReference type="ARBA" id="ARBA00023125"/>
    </source>
</evidence>
<dbReference type="PANTHER" id="PTHR47964:SF1">
    <property type="entry name" value="ATP-DEPENDENT DNA HELICASE HOMOLOG RECG, CHLOROPLASTIC"/>
    <property type="match status" value="1"/>
</dbReference>
<dbReference type="SUPFAM" id="SSF52540">
    <property type="entry name" value="P-loop containing nucleoside triphosphate hydrolases"/>
    <property type="match status" value="2"/>
</dbReference>
<evidence type="ECO:0000256" key="12">
    <source>
        <dbReference type="ARBA" id="ARBA00034617"/>
    </source>
</evidence>
<evidence type="ECO:0000256" key="5">
    <source>
        <dbReference type="ARBA" id="ARBA00022801"/>
    </source>
</evidence>
<comment type="catalytic activity">
    <reaction evidence="14 15">
        <text>ATP + H2O = ADP + phosphate + H(+)</text>
        <dbReference type="Rhea" id="RHEA:13065"/>
        <dbReference type="ChEBI" id="CHEBI:15377"/>
        <dbReference type="ChEBI" id="CHEBI:15378"/>
        <dbReference type="ChEBI" id="CHEBI:30616"/>
        <dbReference type="ChEBI" id="CHEBI:43474"/>
        <dbReference type="ChEBI" id="CHEBI:456216"/>
        <dbReference type="EC" id="5.6.2.4"/>
    </reaction>
</comment>
<comment type="function">
    <text evidence="15">Plays a critical role in recombination and DNA repair. Helps process Holliday junction intermediates to mature products by catalyzing branch migration. Has replication fork regression activity, unwinds stalled or blocked replication forks to make a HJ that can be resolved. Has a DNA unwinding activity characteristic of a DNA helicase with 3'-5' polarity.</text>
</comment>
<evidence type="ECO:0000256" key="13">
    <source>
        <dbReference type="ARBA" id="ARBA00034808"/>
    </source>
</evidence>
<dbReference type="InterPro" id="IPR012340">
    <property type="entry name" value="NA-bd_OB-fold"/>
</dbReference>
<accession>A0A7X3S9L6</accession>
<comment type="caution">
    <text evidence="18">The sequence shown here is derived from an EMBL/GenBank/DDBJ whole genome shotgun (WGS) entry which is preliminary data.</text>
</comment>
<evidence type="ECO:0000256" key="14">
    <source>
        <dbReference type="ARBA" id="ARBA00048988"/>
    </source>
</evidence>
<keyword evidence="9 15" id="KW-0233">DNA recombination</keyword>
<gene>
    <name evidence="18" type="primary">recG</name>
    <name evidence="18" type="ORF">GR183_18850</name>
</gene>
<dbReference type="GO" id="GO:0043138">
    <property type="term" value="F:3'-5' DNA helicase activity"/>
    <property type="evidence" value="ECO:0007669"/>
    <property type="project" value="UniProtKB-EC"/>
</dbReference>
<sequence>MRPPKLDPFFAAVSSLQGVGPKTVKLLGNLLGTSAEREATVADLLFHLPHAMIDRRKRPGIAFAPEGAIVTLDVRIDRHDAPPRHSKTPYRIFAHDETGEIALVFFHARRDWLEKTLPAGGNFLVSGKVEWFNGRPQMVHPDHMVPADKADQLPMIEPVYALTAGLSGKMLHKAILDALRHVPDLPEWLDPAFKARHNWPDFMDALKYCHEPSGEEEFSLDSDSIRRLAYDEYLANQLALALIRRSLRKAGGVARAATGDLKRKVLQALPYDLTNGQREAVAEIEADLGEPTRMLRMLQGDVGSGKTIVALLAACAVIESGAQAAIMAPTEILARQHLASIAPLCEAAGIRAAVMTGRDSAKHRREVREQLESGEIDLVVGTHAIFQGDVAFKDLGLAVIDEQHRFGVHQRLALSAKGQGVDVLVMTATPIPRTLVLTFFGDMDVSRLTEKPAGRQPIKTVTVSLERIGEVVARLKAAIAQGQKVYWVCPLVEESEKSDLAAAEERFGDLQRALGPVVALVHGRQSAEEKEAAMTAFKAGEAKVLVATTVIEVGVDVPDATIIVIEHAERFGLSQLHQLRGRVGRGSKPSTCLLLYKGPLGETATARLAIMRETDDGFRIAEEDLRLRGEGEILGTRQSGTPGFRIANVEVHGDLMEIARDDARLILETDPELKSPRGEALRLLLYLFSRDEAVRLLRAG</sequence>
<proteinExistence type="inferred from homology"/>
<reference evidence="18 19" key="1">
    <citation type="submission" date="2019-12" db="EMBL/GenBank/DDBJ databases">
        <authorList>
            <person name="Li M."/>
        </authorList>
    </citation>
    <scope>NUCLEOTIDE SEQUENCE [LARGE SCALE GENOMIC DNA]</scope>
    <source>
        <strain evidence="18 19">GBMRC 2046</strain>
    </source>
</reference>
<dbReference type="InterPro" id="IPR004609">
    <property type="entry name" value="ATP-dep_DNA_helicase_RecG"/>
</dbReference>
<keyword evidence="5 15" id="KW-0378">Hydrolase</keyword>
<evidence type="ECO:0000256" key="3">
    <source>
        <dbReference type="ARBA" id="ARBA00022741"/>
    </source>
</evidence>
<evidence type="ECO:0000259" key="16">
    <source>
        <dbReference type="PROSITE" id="PS51192"/>
    </source>
</evidence>
<dbReference type="InterPro" id="IPR014001">
    <property type="entry name" value="Helicase_ATP-bd"/>
</dbReference>
<dbReference type="Gene3D" id="2.40.50.140">
    <property type="entry name" value="Nucleic acid-binding proteins"/>
    <property type="match status" value="1"/>
</dbReference>
<evidence type="ECO:0000313" key="18">
    <source>
        <dbReference type="EMBL" id="MXN66977.1"/>
    </source>
</evidence>